<name>A0A0D0C1P5_9AGAM</name>
<dbReference type="InParanoid" id="A0A0D0C1P5"/>
<dbReference type="Proteomes" id="UP000054538">
    <property type="component" value="Unassembled WGS sequence"/>
</dbReference>
<reference evidence="2" key="2">
    <citation type="submission" date="2015-01" db="EMBL/GenBank/DDBJ databases">
        <title>Evolutionary Origins and Diversification of the Mycorrhizal Mutualists.</title>
        <authorList>
            <consortium name="DOE Joint Genome Institute"/>
            <consortium name="Mycorrhizal Genomics Consortium"/>
            <person name="Kohler A."/>
            <person name="Kuo A."/>
            <person name="Nagy L.G."/>
            <person name="Floudas D."/>
            <person name="Copeland A."/>
            <person name="Barry K.W."/>
            <person name="Cichocki N."/>
            <person name="Veneault-Fourrey C."/>
            <person name="LaButti K."/>
            <person name="Lindquist E.A."/>
            <person name="Lipzen A."/>
            <person name="Lundell T."/>
            <person name="Morin E."/>
            <person name="Murat C."/>
            <person name="Riley R."/>
            <person name="Ohm R."/>
            <person name="Sun H."/>
            <person name="Tunlid A."/>
            <person name="Henrissat B."/>
            <person name="Grigoriev I.V."/>
            <person name="Hibbett D.S."/>
            <person name="Martin F."/>
        </authorList>
    </citation>
    <scope>NUCLEOTIDE SEQUENCE [LARGE SCALE GENOMIC DNA]</scope>
    <source>
        <strain evidence="2">Ve08.2h10</strain>
    </source>
</reference>
<protein>
    <submittedName>
        <fullName evidence="1">Unplaced genomic scaffold scaffold_2297, whole genome shotgun sequence</fullName>
    </submittedName>
</protein>
<dbReference type="HOGENOM" id="CLU_1797099_0_0_1"/>
<evidence type="ECO:0000313" key="2">
    <source>
        <dbReference type="Proteomes" id="UP000054538"/>
    </source>
</evidence>
<proteinExistence type="predicted"/>
<accession>A0A0D0C1P5</accession>
<dbReference type="EMBL" id="KN827119">
    <property type="protein sequence ID" value="KIK77137.1"/>
    <property type="molecule type" value="Genomic_DNA"/>
</dbReference>
<reference evidence="1 2" key="1">
    <citation type="submission" date="2014-04" db="EMBL/GenBank/DDBJ databases">
        <authorList>
            <consortium name="DOE Joint Genome Institute"/>
            <person name="Kuo A."/>
            <person name="Kohler A."/>
            <person name="Jargeat P."/>
            <person name="Nagy L.G."/>
            <person name="Floudas D."/>
            <person name="Copeland A."/>
            <person name="Barry K.W."/>
            <person name="Cichocki N."/>
            <person name="Veneault-Fourrey C."/>
            <person name="LaButti K."/>
            <person name="Lindquist E.A."/>
            <person name="Lipzen A."/>
            <person name="Lundell T."/>
            <person name="Morin E."/>
            <person name="Murat C."/>
            <person name="Sun H."/>
            <person name="Tunlid A."/>
            <person name="Henrissat B."/>
            <person name="Grigoriev I.V."/>
            <person name="Hibbett D.S."/>
            <person name="Martin F."/>
            <person name="Nordberg H.P."/>
            <person name="Cantor M.N."/>
            <person name="Hua S.X."/>
        </authorList>
    </citation>
    <scope>NUCLEOTIDE SEQUENCE [LARGE SCALE GENOMIC DNA]</scope>
    <source>
        <strain evidence="1 2">Ve08.2h10</strain>
    </source>
</reference>
<evidence type="ECO:0000313" key="1">
    <source>
        <dbReference type="EMBL" id="KIK77137.1"/>
    </source>
</evidence>
<gene>
    <name evidence="1" type="ORF">PAXRUDRAFT_394228</name>
</gene>
<sequence length="144" mass="16512">MPATTSKIICHPQIVNTASPQRQTFYHHPHPRMPLRDPLHWRRFHLTIRLTHPALQYHINTIHPQILISSRATTLLLLQYPILTILQTPIHTIVISKYSIPSHKVEYPSQHVFLISNHCISTSAVLRSAPNSRFGVPICLCDIV</sequence>
<organism evidence="1 2">
    <name type="scientific">Paxillus rubicundulus Ve08.2h10</name>
    <dbReference type="NCBI Taxonomy" id="930991"/>
    <lineage>
        <taxon>Eukaryota</taxon>
        <taxon>Fungi</taxon>
        <taxon>Dikarya</taxon>
        <taxon>Basidiomycota</taxon>
        <taxon>Agaricomycotina</taxon>
        <taxon>Agaricomycetes</taxon>
        <taxon>Agaricomycetidae</taxon>
        <taxon>Boletales</taxon>
        <taxon>Paxilineae</taxon>
        <taxon>Paxillaceae</taxon>
        <taxon>Paxillus</taxon>
    </lineage>
</organism>
<dbReference type="AlphaFoldDB" id="A0A0D0C1P5"/>
<keyword evidence="2" id="KW-1185">Reference proteome</keyword>